<evidence type="ECO:0000256" key="2">
    <source>
        <dbReference type="ARBA" id="ARBA00005774"/>
    </source>
</evidence>
<evidence type="ECO:0000256" key="6">
    <source>
        <dbReference type="ARBA" id="ARBA00023136"/>
    </source>
</evidence>
<keyword evidence="3 7" id="KW-1003">Cell membrane</keyword>
<dbReference type="EMBL" id="AE004969">
    <property type="protein sequence ID" value="AKO63613.1"/>
    <property type="molecule type" value="Genomic_DNA"/>
</dbReference>
<organism evidence="8 9">
    <name type="scientific">Neisseria gonorrhoeae (strain ATCC 700825 / FA 1090)</name>
    <dbReference type="NCBI Taxonomy" id="242231"/>
    <lineage>
        <taxon>Bacteria</taxon>
        <taxon>Pseudomonadati</taxon>
        <taxon>Pseudomonadota</taxon>
        <taxon>Betaproteobacteria</taxon>
        <taxon>Neisseriales</taxon>
        <taxon>Neisseriaceae</taxon>
        <taxon>Neisseria</taxon>
    </lineage>
</organism>
<dbReference type="AlphaFoldDB" id="A0A0H4IW08"/>
<comment type="caution">
    <text evidence="7">Lacks conserved residue(s) required for the propagation of feature annotation.</text>
</comment>
<dbReference type="KEGG" id="ngo:NGO_01540"/>
<keyword evidence="6 7" id="KW-0472">Membrane</keyword>
<evidence type="ECO:0000313" key="8">
    <source>
        <dbReference type="EMBL" id="AKO63613.1"/>
    </source>
</evidence>
<evidence type="ECO:0000256" key="5">
    <source>
        <dbReference type="ARBA" id="ARBA00022989"/>
    </source>
</evidence>
<proteinExistence type="inferred from homology"/>
<evidence type="ECO:0000256" key="4">
    <source>
        <dbReference type="ARBA" id="ARBA00022692"/>
    </source>
</evidence>
<dbReference type="PANTHER" id="PTHR38596">
    <property type="entry name" value="UPF0114 PROTEIN YQHA"/>
    <property type="match status" value="1"/>
</dbReference>
<feature type="transmembrane region" description="Helical" evidence="7">
    <location>
        <begin position="40"/>
        <end position="58"/>
    </location>
</feature>
<dbReference type="GO" id="GO:0005886">
    <property type="term" value="C:plasma membrane"/>
    <property type="evidence" value="ECO:0007669"/>
    <property type="project" value="UniProtKB-SubCell"/>
</dbReference>
<keyword evidence="4 7" id="KW-0812">Transmembrane</keyword>
<dbReference type="Proteomes" id="UP000000535">
    <property type="component" value="Chromosome"/>
</dbReference>
<evidence type="ECO:0000256" key="7">
    <source>
        <dbReference type="HAMAP-Rule" id="MF_00143"/>
    </source>
</evidence>
<comment type="similarity">
    <text evidence="2 7">Belongs to the UPF0114 family.</text>
</comment>
<dbReference type="GeneID" id="66752623"/>
<reference evidence="9" key="1">
    <citation type="submission" date="2003-03" db="EMBL/GenBank/DDBJ databases">
        <title>The complete genome sequence of Neisseria gonorrhoeae.</title>
        <authorList>
            <person name="Lewis L.A."/>
            <person name="Gillaspy A.F."/>
            <person name="McLaughlin R.E."/>
            <person name="Gipson M."/>
            <person name="Ducey T.F."/>
            <person name="Ownbey T."/>
            <person name="Hartman K."/>
            <person name="Nydick C."/>
            <person name="Carson M.B."/>
            <person name="Vaughn J."/>
            <person name="Thomson C."/>
            <person name="Song L."/>
            <person name="Lin S."/>
            <person name="Yuan X."/>
            <person name="Najar F."/>
            <person name="Zhan M."/>
            <person name="Ren Q."/>
            <person name="Zhu H."/>
            <person name="Qi S."/>
            <person name="Kenton S.M."/>
            <person name="Lai H."/>
            <person name="White J.D."/>
            <person name="Clifton S."/>
            <person name="Roe B.A."/>
            <person name="Dyer D.W."/>
        </authorList>
    </citation>
    <scope>NUCLEOTIDE SEQUENCE [LARGE SCALE GENOMIC DNA]</scope>
    <source>
        <strain evidence="9">ATCC 700825 / FA 1090</strain>
    </source>
</reference>
<evidence type="ECO:0000256" key="1">
    <source>
        <dbReference type="ARBA" id="ARBA00004651"/>
    </source>
</evidence>
<comment type="subcellular location">
    <subcellularLocation>
        <location evidence="1 7">Cell membrane</location>
        <topology evidence="1 7">Multi-pass membrane protein</topology>
    </subcellularLocation>
</comment>
<dbReference type="InterPro" id="IPR005134">
    <property type="entry name" value="UPF0114"/>
</dbReference>
<gene>
    <name evidence="8" type="ORF">NGO_01540</name>
</gene>
<evidence type="ECO:0000313" key="9">
    <source>
        <dbReference type="Proteomes" id="UP000000535"/>
    </source>
</evidence>
<dbReference type="HAMAP" id="MF_00143">
    <property type="entry name" value="UPF0114"/>
    <property type="match status" value="1"/>
</dbReference>
<name>A0A0H4IW08_NEIG1</name>
<evidence type="ECO:0000256" key="3">
    <source>
        <dbReference type="ARBA" id="ARBA00022475"/>
    </source>
</evidence>
<dbReference type="PANTHER" id="PTHR38596:SF1">
    <property type="entry name" value="UPF0114 PROTEIN YQHA"/>
    <property type="match status" value="1"/>
</dbReference>
<accession>A0A0H4IW08</accession>
<sequence length="158" mass="17643">MESRAFVAARKGNVSSKISKTRTGYGFFAKMIFASRWLQVPIYAGLTVVRAICAYKFLKSLKHLVMNLDVSDENAIMLAVLNLIDVVMIANLLTMVQIGGYESFVSRLRIDDHPDRPEWLSHVNAPVLKVRLSMSIIGIHPSICSKHLSIPPICRKSS</sequence>
<dbReference type="Pfam" id="PF03350">
    <property type="entry name" value="UPF0114"/>
    <property type="match status" value="1"/>
</dbReference>
<keyword evidence="9" id="KW-1185">Reference proteome</keyword>
<dbReference type="RefSeq" id="WP_003687659.1">
    <property type="nucleotide sequence ID" value="NC_002946.2"/>
</dbReference>
<feature type="transmembrane region" description="Helical" evidence="7">
    <location>
        <begin position="78"/>
        <end position="99"/>
    </location>
</feature>
<protein>
    <recommendedName>
        <fullName evidence="7">UPF0114 protein NGO_01540</fullName>
    </recommendedName>
</protein>
<dbReference type="InterPro" id="IPR020761">
    <property type="entry name" value="UPF0114_bac"/>
</dbReference>
<keyword evidence="5 7" id="KW-1133">Transmembrane helix</keyword>
<dbReference type="NCBIfam" id="TIGR00645">
    <property type="entry name" value="HI0507"/>
    <property type="match status" value="1"/>
</dbReference>